<evidence type="ECO:0000256" key="2">
    <source>
        <dbReference type="ARBA" id="ARBA00023015"/>
    </source>
</evidence>
<feature type="region of interest" description="Disordered" evidence="7">
    <location>
        <begin position="267"/>
        <end position="287"/>
    </location>
</feature>
<dbReference type="InterPro" id="IPR036427">
    <property type="entry name" value="Bromodomain-like_sf"/>
</dbReference>
<evidence type="ECO:0000259" key="8">
    <source>
        <dbReference type="PROSITE" id="PS50014"/>
    </source>
</evidence>
<dbReference type="GO" id="GO:0006325">
    <property type="term" value="P:chromatin organization"/>
    <property type="evidence" value="ECO:0007669"/>
    <property type="project" value="UniProtKB-ARBA"/>
</dbReference>
<sequence length="1131" mass="127624">MGHSSQDHSRDPCPWVILNDLGGAFVMGAVGGGIWHSVKGAKNSPKGERLTGAVSAMKARAPVLGGNFAVWGGLFSTFDCGLKGIRQKEDPWNSIISGGLTGGVLAARGGVKAAAVSAVVGGALLALIEGVGIGISRMTADQNKPVMPQVIQHKLHKRFLTVNERKYFQDALCSFATWIAFINQQEPTFTELETTAFRVRSMLYEQFIPHLFHTHKPCCKTVDLDHLLNQARQLSLPDQQLITREWQTFVEIHLKKLASPALHNTVEEAKQEASTPTPNNKPIEEPTAVTDNVPLRDIFHTLESDRAAMIEQRKLELSIFNADGNFNLKYLLQGIVANRQKTSLSDRELQNLLSDFKPHRSKWANDDRVGQEELYEACEKVLTDLKNYTEHSTPFLNKVNKLIKKPMDLGTVTKKMKNLSYRSKKEFADDLYLIYDNCLTYNTNSASEYRKHAIAMRRKTERLMSRTTPMIHNDRERSATAPLSAIDATFLTEMDVALTPDRIGTPQHEQYGGKHLKKQEGDENIDLEQEEKKLGAEIDADMGELQDQVWRDKTKKTRAKLTTDVEKQYQFSFGEREALMRSGLDMERFSMIEHLHDKPESVLKLIRCEPDKFLKWTERRLGQTTLYDDFDLDSSDDENPDAFFSRKISKPNKLIDDSAKADLFLSEYELTSGLPEIDGVNEDIIGPGLPDPTQHRSNISMDVYPELTFPNYGLNPIIDKNNNTLKKVRLMYSKCNAIRNNVPMSTLASSIELDPIPTKEQPQLALTCDTSKLPPLNLDNETGHQMSQKVLTKLLTHAGFEGAKLGALNVLTDIMTDYIQTIGKTLRTYWDDYGHKMDGDEMLLHTLYENGVMNISELENYVHDDVEKGSSRLDDLHRRLQTSYQDLLSGPVQEGEEDDLLNEEETFVTGIFGEDIGEDYFGFKNIGLDQEYNLDSLSEKVKIPGDPAKEVQYKYPPPSNFLPVTSEKPIIGLLQPYFLKRLSDPTTMLEDEYIPNRNKNRSRYPPTNKTNAGKKKLSKESSGGGSGNGNDHKKSKRKRPTEEIVAEKAERAEKKRQKMEEKALRIAEKEKKRKLREELKEQEKLAKIEAKEKKKAQNKKIKNTHSAASSTKGTSVPPGDSPSGMEDEDDD</sequence>
<evidence type="ECO:0000256" key="4">
    <source>
        <dbReference type="ARBA" id="ARBA00023163"/>
    </source>
</evidence>
<dbReference type="PANTHER" id="PTHR47343">
    <property type="entry name" value="TRANSCRIPTIONAL ACTIVATOR SPT7"/>
    <property type="match status" value="1"/>
</dbReference>
<accession>A0A8H7W2Y3</accession>
<dbReference type="Pfam" id="PF07524">
    <property type="entry name" value="Bromo_TP"/>
    <property type="match status" value="1"/>
</dbReference>
<feature type="domain" description="Bromo" evidence="8">
    <location>
        <begin position="401"/>
        <end position="449"/>
    </location>
</feature>
<evidence type="ECO:0000256" key="6">
    <source>
        <dbReference type="PROSITE-ProRule" id="PRU00035"/>
    </source>
</evidence>
<dbReference type="Gene3D" id="1.10.20.10">
    <property type="entry name" value="Histone, subunit A"/>
    <property type="match status" value="1"/>
</dbReference>
<protein>
    <recommendedName>
        <fullName evidence="8">Bromo domain-containing protein</fullName>
    </recommendedName>
</protein>
<dbReference type="Pfam" id="PF00439">
    <property type="entry name" value="Bromodomain"/>
    <property type="match status" value="1"/>
</dbReference>
<dbReference type="SMART" id="SM00297">
    <property type="entry name" value="BROMO"/>
    <property type="match status" value="1"/>
</dbReference>
<dbReference type="PROSITE" id="PS50014">
    <property type="entry name" value="BROMODOMAIN_2"/>
    <property type="match status" value="1"/>
</dbReference>
<dbReference type="GO" id="GO:0000124">
    <property type="term" value="C:SAGA complex"/>
    <property type="evidence" value="ECO:0007669"/>
    <property type="project" value="InterPro"/>
</dbReference>
<dbReference type="PRINTS" id="PR00503">
    <property type="entry name" value="BROMODOMAIN"/>
</dbReference>
<dbReference type="Pfam" id="PF02466">
    <property type="entry name" value="Tim17"/>
    <property type="match status" value="1"/>
</dbReference>
<feature type="compositionally biased region" description="Polar residues" evidence="7">
    <location>
        <begin position="1104"/>
        <end position="1114"/>
    </location>
</feature>
<dbReference type="GO" id="GO:0046982">
    <property type="term" value="F:protein heterodimerization activity"/>
    <property type="evidence" value="ECO:0007669"/>
    <property type="project" value="InterPro"/>
</dbReference>
<feature type="compositionally biased region" description="Basic and acidic residues" evidence="7">
    <location>
        <begin position="1040"/>
        <end position="1092"/>
    </location>
</feature>
<evidence type="ECO:0000313" key="9">
    <source>
        <dbReference type="EMBL" id="KAG2236604.1"/>
    </source>
</evidence>
<dbReference type="GO" id="GO:0005634">
    <property type="term" value="C:nucleus"/>
    <property type="evidence" value="ECO:0007669"/>
    <property type="project" value="UniProtKB-SubCell"/>
</dbReference>
<evidence type="ECO:0000256" key="7">
    <source>
        <dbReference type="SAM" id="MobiDB-lite"/>
    </source>
</evidence>
<gene>
    <name evidence="9" type="ORF">INT48_000158</name>
</gene>
<evidence type="ECO:0000256" key="3">
    <source>
        <dbReference type="ARBA" id="ARBA00023117"/>
    </source>
</evidence>
<dbReference type="EMBL" id="JAEPRE010000015">
    <property type="protein sequence ID" value="KAG2236604.1"/>
    <property type="molecule type" value="Genomic_DNA"/>
</dbReference>
<feature type="compositionally biased region" description="Basic residues" evidence="7">
    <location>
        <begin position="1093"/>
        <end position="1103"/>
    </location>
</feature>
<dbReference type="InterPro" id="IPR006565">
    <property type="entry name" value="BTP"/>
</dbReference>
<reference evidence="9" key="1">
    <citation type="submission" date="2021-01" db="EMBL/GenBank/DDBJ databases">
        <title>Metabolic potential, ecology and presence of endohyphal bacteria is reflected in genomic diversity of Mucoromycotina.</title>
        <authorList>
            <person name="Muszewska A."/>
            <person name="Okrasinska A."/>
            <person name="Steczkiewicz K."/>
            <person name="Drgas O."/>
            <person name="Orlowska M."/>
            <person name="Perlinska-Lenart U."/>
            <person name="Aleksandrzak-Piekarczyk T."/>
            <person name="Szatraj K."/>
            <person name="Zielenkiewicz U."/>
            <person name="Pilsyk S."/>
            <person name="Malc E."/>
            <person name="Mieczkowski P."/>
            <person name="Kruszewska J.S."/>
            <person name="Biernat P."/>
            <person name="Pawlowska J."/>
        </authorList>
    </citation>
    <scope>NUCLEOTIDE SEQUENCE</scope>
    <source>
        <strain evidence="9">WA0000018081</strain>
    </source>
</reference>
<dbReference type="CDD" id="cd22927">
    <property type="entry name" value="HFD_SPT7"/>
    <property type="match status" value="1"/>
</dbReference>
<dbReference type="Gene3D" id="1.20.920.10">
    <property type="entry name" value="Bromodomain-like"/>
    <property type="match status" value="1"/>
</dbReference>
<dbReference type="PANTHER" id="PTHR47343:SF1">
    <property type="entry name" value="TRANSCRIPTIONAL ACTIVATOR SPT7"/>
    <property type="match status" value="1"/>
</dbReference>
<dbReference type="InterPro" id="IPR009072">
    <property type="entry name" value="Histone-fold"/>
</dbReference>
<comment type="subcellular location">
    <subcellularLocation>
        <location evidence="1">Nucleus</location>
    </subcellularLocation>
</comment>
<dbReference type="GO" id="GO:0006357">
    <property type="term" value="P:regulation of transcription by RNA polymerase II"/>
    <property type="evidence" value="ECO:0007669"/>
    <property type="project" value="TreeGrafter"/>
</dbReference>
<keyword evidence="10" id="KW-1185">Reference proteome</keyword>
<dbReference type="GO" id="GO:0046695">
    <property type="term" value="C:SLIK (SAGA-like) complex"/>
    <property type="evidence" value="ECO:0007669"/>
    <property type="project" value="InterPro"/>
</dbReference>
<organism evidence="9 10">
    <name type="scientific">Thamnidium elegans</name>
    <dbReference type="NCBI Taxonomy" id="101142"/>
    <lineage>
        <taxon>Eukaryota</taxon>
        <taxon>Fungi</taxon>
        <taxon>Fungi incertae sedis</taxon>
        <taxon>Mucoromycota</taxon>
        <taxon>Mucoromycotina</taxon>
        <taxon>Mucoromycetes</taxon>
        <taxon>Mucorales</taxon>
        <taxon>Mucorineae</taxon>
        <taxon>Mucoraceae</taxon>
        <taxon>Thamnidium</taxon>
    </lineage>
</organism>
<dbReference type="InterPro" id="IPR037782">
    <property type="entry name" value="Spt7"/>
</dbReference>
<dbReference type="AlphaFoldDB" id="A0A8H7W2Y3"/>
<keyword evidence="3 6" id="KW-0103">Bromodomain</keyword>
<proteinExistence type="predicted"/>
<dbReference type="SUPFAM" id="SSF47370">
    <property type="entry name" value="Bromodomain"/>
    <property type="match status" value="1"/>
</dbReference>
<comment type="caution">
    <text evidence="9">The sequence shown here is derived from an EMBL/GenBank/DDBJ whole genome shotgun (WGS) entry which is preliminary data.</text>
</comment>
<dbReference type="InterPro" id="IPR001487">
    <property type="entry name" value="Bromodomain"/>
</dbReference>
<dbReference type="SMART" id="SM00576">
    <property type="entry name" value="BTP"/>
    <property type="match status" value="1"/>
</dbReference>
<feature type="region of interest" description="Disordered" evidence="7">
    <location>
        <begin position="990"/>
        <end position="1131"/>
    </location>
</feature>
<evidence type="ECO:0000256" key="1">
    <source>
        <dbReference type="ARBA" id="ARBA00004123"/>
    </source>
</evidence>
<dbReference type="Proteomes" id="UP000613177">
    <property type="component" value="Unassembled WGS sequence"/>
</dbReference>
<evidence type="ECO:0000313" key="10">
    <source>
        <dbReference type="Proteomes" id="UP000613177"/>
    </source>
</evidence>
<evidence type="ECO:0000256" key="5">
    <source>
        <dbReference type="ARBA" id="ARBA00023242"/>
    </source>
</evidence>
<keyword evidence="4" id="KW-0804">Transcription</keyword>
<keyword evidence="5" id="KW-0539">Nucleus</keyword>
<keyword evidence="2" id="KW-0805">Transcription regulation</keyword>
<name>A0A8H7W2Y3_9FUNG</name>
<dbReference type="GO" id="GO:0005198">
    <property type="term" value="F:structural molecule activity"/>
    <property type="evidence" value="ECO:0007669"/>
    <property type="project" value="TreeGrafter"/>
</dbReference>